<dbReference type="GO" id="GO:0005737">
    <property type="term" value="C:cytoplasm"/>
    <property type="evidence" value="ECO:0007669"/>
    <property type="project" value="UniProtKB-ARBA"/>
</dbReference>
<feature type="region of interest" description="Disordered" evidence="1">
    <location>
        <begin position="1327"/>
        <end position="1350"/>
    </location>
</feature>
<dbReference type="OrthoDB" id="196858at2759"/>
<comment type="caution">
    <text evidence="3">The sequence shown here is derived from an EMBL/GenBank/DDBJ whole genome shotgun (WGS) entry which is preliminary data.</text>
</comment>
<dbReference type="GeneID" id="33557914"/>
<feature type="region of interest" description="Disordered" evidence="1">
    <location>
        <begin position="393"/>
        <end position="433"/>
    </location>
</feature>
<feature type="domain" description="START" evidence="2">
    <location>
        <begin position="497"/>
        <end position="624"/>
    </location>
</feature>
<reference evidence="3 4" key="1">
    <citation type="submission" date="2017-03" db="EMBL/GenBank/DDBJ databases">
        <title>Widespread Adenine N6-methylation of Active Genes in Fungi.</title>
        <authorList>
            <consortium name="DOE Joint Genome Institute"/>
            <person name="Mondo S.J."/>
            <person name="Dannebaum R.O."/>
            <person name="Kuo R.C."/>
            <person name="Louie K.B."/>
            <person name="Bewick A.J."/>
            <person name="Labutti K."/>
            <person name="Haridas S."/>
            <person name="Kuo A."/>
            <person name="Salamov A."/>
            <person name="Ahrendt S.R."/>
            <person name="Lau R."/>
            <person name="Bowen B.P."/>
            <person name="Lipzen A."/>
            <person name="Sullivan W."/>
            <person name="Andreopoulos W.B."/>
            <person name="Clum A."/>
            <person name="Lindquist E."/>
            <person name="Daum C."/>
            <person name="Northen T.R."/>
            <person name="Ramamoorthy G."/>
            <person name="Schmitz R.J."/>
            <person name="Gryganskyi A."/>
            <person name="Culley D."/>
            <person name="Magnuson J."/>
            <person name="James T.Y."/>
            <person name="O'Malley M.A."/>
            <person name="Stajich J.E."/>
            <person name="Spatafora J.W."/>
            <person name="Visel A."/>
            <person name="Grigoriev I.V."/>
        </authorList>
    </citation>
    <scope>NUCLEOTIDE SEQUENCE [LARGE SCALE GENOMIC DNA]</scope>
    <source>
        <strain evidence="3 4">NRRL Y-17943</strain>
    </source>
</reference>
<dbReference type="InterPro" id="IPR023393">
    <property type="entry name" value="START-like_dom_sf"/>
</dbReference>
<feature type="region of interest" description="Disordered" evidence="1">
    <location>
        <begin position="800"/>
        <end position="823"/>
    </location>
</feature>
<proteinExistence type="predicted"/>
<evidence type="ECO:0000256" key="1">
    <source>
        <dbReference type="SAM" id="MobiDB-lite"/>
    </source>
</evidence>
<dbReference type="InterPro" id="IPR002913">
    <property type="entry name" value="START_lipid-bd_dom"/>
</dbReference>
<dbReference type="SUPFAM" id="SSF55961">
    <property type="entry name" value="Bet v1-like"/>
    <property type="match status" value="3"/>
</dbReference>
<feature type="compositionally biased region" description="Pro residues" evidence="1">
    <location>
        <begin position="1385"/>
        <end position="1401"/>
    </location>
</feature>
<dbReference type="EMBL" id="NBSH01000008">
    <property type="protein sequence ID" value="ORX36309.1"/>
    <property type="molecule type" value="Genomic_DNA"/>
</dbReference>
<dbReference type="PANTHER" id="PTHR19308:SF54">
    <property type="entry name" value="START DOMAIN-CONTAINING PROTEIN"/>
    <property type="match status" value="1"/>
</dbReference>
<gene>
    <name evidence="3" type="ORF">BD324DRAFT_628256</name>
</gene>
<dbReference type="CDD" id="cd00177">
    <property type="entry name" value="START"/>
    <property type="match status" value="1"/>
</dbReference>
<feature type="compositionally biased region" description="Low complexity" evidence="1">
    <location>
        <begin position="672"/>
        <end position="689"/>
    </location>
</feature>
<accession>A0A1Y1UE90</accession>
<evidence type="ECO:0000259" key="2">
    <source>
        <dbReference type="PROSITE" id="PS50848"/>
    </source>
</evidence>
<name>A0A1Y1UE90_9TREE</name>
<protein>
    <recommendedName>
        <fullName evidence="2">START domain-containing protein</fullName>
    </recommendedName>
</protein>
<dbReference type="InParanoid" id="A0A1Y1UE90"/>
<feature type="region of interest" description="Disordered" evidence="1">
    <location>
        <begin position="672"/>
        <end position="701"/>
    </location>
</feature>
<dbReference type="InterPro" id="IPR051213">
    <property type="entry name" value="START_lipid_transfer"/>
</dbReference>
<evidence type="ECO:0000313" key="3">
    <source>
        <dbReference type="EMBL" id="ORX36309.1"/>
    </source>
</evidence>
<dbReference type="PROSITE" id="PS50848">
    <property type="entry name" value="START"/>
    <property type="match status" value="1"/>
</dbReference>
<dbReference type="Gene3D" id="3.30.530.20">
    <property type="match status" value="3"/>
</dbReference>
<feature type="compositionally biased region" description="Low complexity" evidence="1">
    <location>
        <begin position="398"/>
        <end position="414"/>
    </location>
</feature>
<dbReference type="Pfam" id="PF01852">
    <property type="entry name" value="START"/>
    <property type="match status" value="1"/>
</dbReference>
<dbReference type="GO" id="GO:0008289">
    <property type="term" value="F:lipid binding"/>
    <property type="evidence" value="ECO:0007669"/>
    <property type="project" value="InterPro"/>
</dbReference>
<evidence type="ECO:0000313" key="4">
    <source>
        <dbReference type="Proteomes" id="UP000193218"/>
    </source>
</evidence>
<sequence>MRLENIDDGSKLQLAWAETLKTAVGYFRALHASSTSSSWKPVQVPLITGANGLPESGQSSRSSSTLSRISAENVVVHRRSGKLGEVYRAVVEMDCGPDINVDSFRGSLVTPQTRPVWDRMVEEAEVVELLDPSTRVTRTKYRLGWPSNPRDAVTISKTLMNQQTIIDISTSLPRSKHEPAYLRPAPPHVRAHVALLAWCVQVGGAEVPAGKARITCFWSWNPKGTWAAGGGVPQHLPLCLVGLVDHVRSGSERVPVLLNYGSDISIGGVDYDTARVTLSVGYAIIKDTETERSRQIEFGVSSSESWDVQVHAKTQTGQEPSWSSFVGRAPTVTPGAPPPKRLVFRLTHGALDPNDELVRVKVSIERTSSSGTPSVRINGIVVGVERMSVRSDRRPLLEETTSSSALSLNTISTAQSEEPSVEVPQPDYGDRSPAAEKSIASLVRRNYIYFTSLLQEPEAKWKPVLDSRGIAIHQLDSIDKTLVVYRAEAVFVGVGIWDLYATIASGGRSVEQATLLEDVNELTDLWLFQTKAAWPVAARDSILLRTTYKSPSSVHIFGFSSDNTDLFPSIPPSLDANVIRTQIDLQGWSIESLSPNTTQVTLLEQSDPRGWSNKSSIPQVMMTSLAGIGDFAIKHGAPPIATRLAGAKALGSRFEDEVYRFEYQSAEARRSASSSTATAFPFPSSASTSNGDATPTPAKPLPDHIECEIRCDADTWSNSFAITIEPPQYGISALKRSRLSPQGGGLWLTIEHDPNVTEKISVVIARGPQTPKLSIVVNEQKIKVDIEELSEAEVNLLKKQKRSRPTRAPLDQPASLGSLRKVQSLEMSTPSSRYAKIASPIKQLYSYASESTRAAIIPMSSTSPTPAPGDAPVDAAVRALSQLIRIHSDRDGESTDPDGWQAVSERDGLRIEKRLISHVSDTFPVYRAGRIIEGFTAEEISALVSLPEKDERFDRPEWLQSFGQGMTVSHQTAYTSFPFRSRSVLLASVISRMANGPPPTPTASDRSPLSTIFHASSSSFDPQVLEADASKYNPTNLPSAHVLLEGWILETIDPYSHEQYPIPSTRCMYVASVDYSGSLPLSVNNILNSALPRVVLTIENKLKTRGAPSRPRLPPMCVTAPESSSEAPWSIQGESTRIGMLQTSEARGGFTMSIILQPTARSMISLRHNDSQLSVQSRSTVQLGESPRDLVVTEIELAASFAAAGCDIQTLAVSLPVAENVLGPCLPFSLPRETVDLPFNISIVELSPTLSLDPGSQTRHLLRITLPTSGYEAPVHDPLSSRASPLPRPRWLLDLINDGAVVQIRLKPRLSHGYRYNLRDIQVEDDASVTSASPSLPRLVDRDTPESRSLARPLAVAEDLLLESAFTALRDDTTEKASEVGSVREPPPAKEPPPPKRPSPIPDRRLSFWRYSRFSHFATPITTPVKVGPSPLEKVIQGTDPSSSTNAFTEQLFRPVVSWPGLVLACLVCLLLGSLLRSILSEADFVVYLPDGQAASPSTSTETWRELRRLIEWRIGRKRDLILAIARRR</sequence>
<organism evidence="3 4">
    <name type="scientific">Kockovaella imperatae</name>
    <dbReference type="NCBI Taxonomy" id="4999"/>
    <lineage>
        <taxon>Eukaryota</taxon>
        <taxon>Fungi</taxon>
        <taxon>Dikarya</taxon>
        <taxon>Basidiomycota</taxon>
        <taxon>Agaricomycotina</taxon>
        <taxon>Tremellomycetes</taxon>
        <taxon>Tremellales</taxon>
        <taxon>Cuniculitremaceae</taxon>
        <taxon>Kockovaella</taxon>
    </lineage>
</organism>
<dbReference type="PANTHER" id="PTHR19308">
    <property type="entry name" value="PHOSPHATIDYLCHOLINE TRANSFER PROTEIN"/>
    <property type="match status" value="1"/>
</dbReference>
<keyword evidence="4" id="KW-1185">Reference proteome</keyword>
<dbReference type="STRING" id="4999.A0A1Y1UE90"/>
<dbReference type="Proteomes" id="UP000193218">
    <property type="component" value="Unassembled WGS sequence"/>
</dbReference>
<dbReference type="RefSeq" id="XP_021870410.1">
    <property type="nucleotide sequence ID" value="XM_022016105.1"/>
</dbReference>
<feature type="region of interest" description="Disordered" evidence="1">
    <location>
        <begin position="1106"/>
        <end position="1129"/>
    </location>
</feature>
<feature type="region of interest" description="Disordered" evidence="1">
    <location>
        <begin position="1373"/>
        <end position="1402"/>
    </location>
</feature>